<protein>
    <recommendedName>
        <fullName evidence="1">RiboL-PSP-HEPN domain-containing protein</fullName>
    </recommendedName>
</protein>
<accession>A0A502LBI4</accession>
<reference evidence="2 3" key="1">
    <citation type="submission" date="2019-01" db="EMBL/GenBank/DDBJ databases">
        <title>Comparative genomic analysis identifies haemin-independent Haemophilus haemolyticus: a formal re-classification of Haemophilus intermedius.</title>
        <authorList>
            <person name="Harris T.M."/>
            <person name="Price E.P."/>
            <person name="Sarovich D.S."/>
            <person name="Norskov-Lauritsen N."/>
            <person name="Beissbarth J."/>
            <person name="Chang A.B."/>
            <person name="Smith-Vaughan H.C."/>
        </authorList>
    </citation>
    <scope>NUCLEOTIDE SEQUENCE [LARGE SCALE GENOMIC DNA]</scope>
    <source>
        <strain evidence="2 3">60982 B Hi-1</strain>
    </source>
</reference>
<evidence type="ECO:0000313" key="3">
    <source>
        <dbReference type="Proteomes" id="UP000316282"/>
    </source>
</evidence>
<dbReference type="Proteomes" id="UP000316282">
    <property type="component" value="Unassembled WGS sequence"/>
</dbReference>
<gene>
    <name evidence="2" type="ORF">EUX52_08730</name>
</gene>
<comment type="caution">
    <text evidence="2">The sequence shown here is derived from an EMBL/GenBank/DDBJ whole genome shotgun (WGS) entry which is preliminary data.</text>
</comment>
<feature type="domain" description="RiboL-PSP-HEPN" evidence="1">
    <location>
        <begin position="23"/>
        <end position="221"/>
    </location>
</feature>
<proteinExistence type="predicted"/>
<dbReference type="RefSeq" id="WP_140527873.1">
    <property type="nucleotide sequence ID" value="NZ_SDPD01000011.1"/>
</dbReference>
<dbReference type="InterPro" id="IPR041519">
    <property type="entry name" value="HEPN_RiboL-PSP"/>
</dbReference>
<evidence type="ECO:0000313" key="2">
    <source>
        <dbReference type="EMBL" id="TPH20139.1"/>
    </source>
</evidence>
<organism evidence="2 3">
    <name type="scientific">Haemophilus haemolyticus</name>
    <dbReference type="NCBI Taxonomy" id="726"/>
    <lineage>
        <taxon>Bacteria</taxon>
        <taxon>Pseudomonadati</taxon>
        <taxon>Pseudomonadota</taxon>
        <taxon>Gammaproteobacteria</taxon>
        <taxon>Pasteurellales</taxon>
        <taxon>Pasteurellaceae</taxon>
        <taxon>Haemophilus</taxon>
    </lineage>
</organism>
<evidence type="ECO:0000259" key="1">
    <source>
        <dbReference type="Pfam" id="PF18735"/>
    </source>
</evidence>
<dbReference type="EMBL" id="SDPD01000011">
    <property type="protein sequence ID" value="TPH20139.1"/>
    <property type="molecule type" value="Genomic_DNA"/>
</dbReference>
<dbReference type="Pfam" id="PF18735">
    <property type="entry name" value="HEPN_RiboL-PSP"/>
    <property type="match status" value="1"/>
</dbReference>
<sequence>MLNEIKEKYNSYMGIYDNVLPKIEDGVARRLLENSLYLSIFTSFESFLKKVIEHYVEEKIRGNIKYIELNEGFARAYILDKEREIDHIFNPNEIKSKKAFSRYFNGLKEPLSKAELTRYVHFEFLHESKLTNYYDMLFDQILGNKDFLKEIKIPFSSFSFDAGVEQVTTLDAHTFLLMYCSKIRNNIAHDNSNFNVSEILFPDVIDCFIKIMESMKESYENYTGFNLSTDIEQNLLDLA</sequence>
<name>A0A502LBI4_HAEHA</name>
<dbReference type="AlphaFoldDB" id="A0A502LBI4"/>